<sequence>MSFTLIPQAKARLHRSELAVPGSNPTFMEKSAASAADVIFLDLEDAVAPDDKEKARTNIIQALNDLDWGNKTMMIRINGLDTHYMYRDVVDIVEACPRLDMILIPKVGVPQDVYAIDVLVTQIEQAKKRDKKIGFEVLIETALGMANVEAIAQSSKRLEAMSFGVADYAASCRTRSTVIGGVNPDYSVLTDKDEGGNRETHWQDPWLFAQQRMLVACRAYGLRPIDGPFGDFSDQDGYISAARRCAAAGYEGKWAIHPSQIELANEVFTPSEKEVEKARRILVAMEEAAKAGRGAVALDGRLIDIASIRMAEALIEKADAMK</sequence>
<feature type="binding site" evidence="5">
    <location>
        <position position="76"/>
    </location>
    <ligand>
        <name>substrate</name>
    </ligand>
</feature>
<dbReference type="Pfam" id="PF03328">
    <property type="entry name" value="HpcH_HpaI"/>
    <property type="match status" value="1"/>
</dbReference>
<dbReference type="SUPFAM" id="SSF51621">
    <property type="entry name" value="Phosphoenolpyruvate/pyruvate domain"/>
    <property type="match status" value="1"/>
</dbReference>
<dbReference type="PANTHER" id="PTHR32308">
    <property type="entry name" value="LYASE BETA SUBUNIT, PUTATIVE (AFU_ORTHOLOGUE AFUA_4G13030)-RELATED"/>
    <property type="match status" value="1"/>
</dbReference>
<comment type="similarity">
    <text evidence="2">Belongs to the HpcH/HpaI aldolase family.</text>
</comment>
<dbReference type="InterPro" id="IPR040442">
    <property type="entry name" value="Pyrv_kinase-like_dom_sf"/>
</dbReference>
<dbReference type="EMBL" id="CABFVH010000012">
    <property type="protein sequence ID" value="VUF12650.1"/>
    <property type="molecule type" value="Genomic_DNA"/>
</dbReference>
<keyword evidence="11" id="KW-1185">Reference proteome</keyword>
<comment type="cofactor">
    <cofactor evidence="1">
        <name>Mg(2+)</name>
        <dbReference type="ChEBI" id="CHEBI:18420"/>
    </cofactor>
</comment>
<feature type="binding site" evidence="6">
    <location>
        <position position="167"/>
    </location>
    <ligand>
        <name>Mg(2+)</name>
        <dbReference type="ChEBI" id="CHEBI:18420"/>
    </ligand>
</feature>
<dbReference type="PIRSF" id="PIRSF015582">
    <property type="entry name" value="Cit_lyase_B"/>
    <property type="match status" value="1"/>
</dbReference>
<dbReference type="AlphaFoldDB" id="A0A564FY76"/>
<gene>
    <name evidence="9" type="primary">mcl1</name>
    <name evidence="8" type="ORF">IFDJLNFL_3295</name>
    <name evidence="9" type="ORF">MTDSW087_02343</name>
</gene>
<evidence type="ECO:0000259" key="7">
    <source>
        <dbReference type="Pfam" id="PF03328"/>
    </source>
</evidence>
<dbReference type="Gene3D" id="3.20.20.60">
    <property type="entry name" value="Phosphoenolpyruvate-binding domains"/>
    <property type="match status" value="1"/>
</dbReference>
<evidence type="ECO:0000256" key="1">
    <source>
        <dbReference type="ARBA" id="ARBA00001946"/>
    </source>
</evidence>
<dbReference type="PANTHER" id="PTHR32308:SF10">
    <property type="entry name" value="CITRATE LYASE SUBUNIT BETA"/>
    <property type="match status" value="1"/>
</dbReference>
<organism evidence="9 10">
    <name type="scientific">Methylobacterium dankookense</name>
    <dbReference type="NCBI Taxonomy" id="560405"/>
    <lineage>
        <taxon>Bacteria</taxon>
        <taxon>Pseudomonadati</taxon>
        <taxon>Pseudomonadota</taxon>
        <taxon>Alphaproteobacteria</taxon>
        <taxon>Hyphomicrobiales</taxon>
        <taxon>Methylobacteriaceae</taxon>
        <taxon>Methylobacterium</taxon>
    </lineage>
</organism>
<evidence type="ECO:0000313" key="8">
    <source>
        <dbReference type="EMBL" id="GJD57394.1"/>
    </source>
</evidence>
<dbReference type="GO" id="GO:0000287">
    <property type="term" value="F:magnesium ion binding"/>
    <property type="evidence" value="ECO:0007669"/>
    <property type="project" value="TreeGrafter"/>
</dbReference>
<dbReference type="RefSeq" id="WP_144763989.1">
    <property type="nucleotide sequence ID" value="NZ_BPQI01000099.1"/>
</dbReference>
<feature type="domain" description="HpcH/HpaI aldolase/citrate lyase" evidence="7">
    <location>
        <begin position="16"/>
        <end position="258"/>
    </location>
</feature>
<dbReference type="OrthoDB" id="9800547at2"/>
<feature type="binding site" evidence="6">
    <location>
        <position position="140"/>
    </location>
    <ligand>
        <name>Mg(2+)</name>
        <dbReference type="ChEBI" id="CHEBI:18420"/>
    </ligand>
</feature>
<feature type="binding site" evidence="5">
    <location>
        <position position="140"/>
    </location>
    <ligand>
        <name>substrate</name>
    </ligand>
</feature>
<dbReference type="GO" id="GO:0016829">
    <property type="term" value="F:lyase activity"/>
    <property type="evidence" value="ECO:0007669"/>
    <property type="project" value="UniProtKB-KW"/>
</dbReference>
<proteinExistence type="inferred from homology"/>
<evidence type="ECO:0000256" key="6">
    <source>
        <dbReference type="PIRSR" id="PIRSR015582-2"/>
    </source>
</evidence>
<reference evidence="8" key="2">
    <citation type="journal article" date="2021" name="Front. Microbiol.">
        <title>Comprehensive Comparative Genomics and Phenotyping of Methylobacterium Species.</title>
        <authorList>
            <person name="Alessa O."/>
            <person name="Ogura Y."/>
            <person name="Fujitani Y."/>
            <person name="Takami H."/>
            <person name="Hayashi T."/>
            <person name="Sahin N."/>
            <person name="Tani A."/>
        </authorList>
    </citation>
    <scope>NUCLEOTIDE SEQUENCE</scope>
    <source>
        <strain evidence="8">DSM 22415</strain>
    </source>
</reference>
<dbReference type="Proteomes" id="UP001055303">
    <property type="component" value="Unassembled WGS sequence"/>
</dbReference>
<keyword evidence="4 6" id="KW-0460">Magnesium</keyword>
<name>A0A564FY76_9HYPH</name>
<dbReference type="InterPro" id="IPR011206">
    <property type="entry name" value="Citrate_lyase_beta/mcl1/mcl2"/>
</dbReference>
<evidence type="ECO:0000256" key="3">
    <source>
        <dbReference type="ARBA" id="ARBA00022723"/>
    </source>
</evidence>
<evidence type="ECO:0000313" key="11">
    <source>
        <dbReference type="Proteomes" id="UP001055303"/>
    </source>
</evidence>
<keyword evidence="3 6" id="KW-0479">Metal-binding</keyword>
<dbReference type="EC" id="4.1.3.24" evidence="9"/>
<evidence type="ECO:0000256" key="2">
    <source>
        <dbReference type="ARBA" id="ARBA00005568"/>
    </source>
</evidence>
<dbReference type="GO" id="GO:0006107">
    <property type="term" value="P:oxaloacetate metabolic process"/>
    <property type="evidence" value="ECO:0007669"/>
    <property type="project" value="TreeGrafter"/>
</dbReference>
<accession>A0A564FY76</accession>
<reference evidence="8" key="3">
    <citation type="submission" date="2021-08" db="EMBL/GenBank/DDBJ databases">
        <authorList>
            <person name="Tani A."/>
            <person name="Ola A."/>
            <person name="Ogura Y."/>
            <person name="Katsura K."/>
            <person name="Hayashi T."/>
        </authorList>
    </citation>
    <scope>NUCLEOTIDE SEQUENCE</scope>
    <source>
        <strain evidence="8">DSM 22415</strain>
    </source>
</reference>
<dbReference type="InterPro" id="IPR015813">
    <property type="entry name" value="Pyrv/PenolPyrv_kinase-like_dom"/>
</dbReference>
<evidence type="ECO:0000313" key="9">
    <source>
        <dbReference type="EMBL" id="VUF12650.1"/>
    </source>
</evidence>
<dbReference type="InterPro" id="IPR005000">
    <property type="entry name" value="Aldolase/citrate-lyase_domain"/>
</dbReference>
<evidence type="ECO:0000256" key="4">
    <source>
        <dbReference type="ARBA" id="ARBA00022842"/>
    </source>
</evidence>
<dbReference type="Proteomes" id="UP000401717">
    <property type="component" value="Unassembled WGS sequence"/>
</dbReference>
<keyword evidence="9" id="KW-0456">Lyase</keyword>
<evidence type="ECO:0000256" key="5">
    <source>
        <dbReference type="PIRSR" id="PIRSR015582-1"/>
    </source>
</evidence>
<protein>
    <submittedName>
        <fullName evidence="9">L-malyl-CoA/beta-methylmalyl-CoA lyase</fullName>
        <ecNumber evidence="9">4.1.3.24</ecNumber>
    </submittedName>
</protein>
<reference evidence="9 10" key="1">
    <citation type="submission" date="2019-06" db="EMBL/GenBank/DDBJ databases">
        <authorList>
            <person name="Rodrigo-Torres L."/>
            <person name="Arahal R. D."/>
            <person name="Lucena T."/>
        </authorList>
    </citation>
    <scope>NUCLEOTIDE SEQUENCE [LARGE SCALE GENOMIC DNA]</scope>
    <source>
        <strain evidence="9 10">SW08-7</strain>
    </source>
</reference>
<evidence type="ECO:0000313" key="10">
    <source>
        <dbReference type="Proteomes" id="UP000401717"/>
    </source>
</evidence>
<dbReference type="EMBL" id="BPQI01000099">
    <property type="protein sequence ID" value="GJD57394.1"/>
    <property type="molecule type" value="Genomic_DNA"/>
</dbReference>